<proteinExistence type="predicted"/>
<evidence type="ECO:0000313" key="1">
    <source>
        <dbReference type="EMBL" id="HGG01690.1"/>
    </source>
</evidence>
<sequence>MLFELNSMQAIDLWGRVQKPGFCEGKGRSPPARCANGFLGGGVQKPGFCYYLGSEAQVVQH</sequence>
<comment type="caution">
    <text evidence="1">The sequence shown here is derived from an EMBL/GenBank/DDBJ whole genome shotgun (WGS) entry which is preliminary data.</text>
</comment>
<dbReference type="AlphaFoldDB" id="A0A7C3VQ13"/>
<gene>
    <name evidence="1" type="ORF">ENR15_13820</name>
</gene>
<protein>
    <submittedName>
        <fullName evidence="1">Uncharacterized protein</fullName>
    </submittedName>
</protein>
<dbReference type="EMBL" id="DSPX01000137">
    <property type="protein sequence ID" value="HGG01690.1"/>
    <property type="molecule type" value="Genomic_DNA"/>
</dbReference>
<reference evidence="1" key="1">
    <citation type="journal article" date="2020" name="mSystems">
        <title>Genome- and Community-Level Interaction Insights into Carbon Utilization and Element Cycling Functions of Hydrothermarchaeota in Hydrothermal Sediment.</title>
        <authorList>
            <person name="Zhou Z."/>
            <person name="Liu Y."/>
            <person name="Xu W."/>
            <person name="Pan J."/>
            <person name="Luo Z.H."/>
            <person name="Li M."/>
        </authorList>
    </citation>
    <scope>NUCLEOTIDE SEQUENCE [LARGE SCALE GENOMIC DNA]</scope>
    <source>
        <strain evidence="1">SpSt-374</strain>
    </source>
</reference>
<accession>A0A7C3VQ13</accession>
<organism evidence="1">
    <name type="scientific">Planktothricoides sp. SpSt-374</name>
    <dbReference type="NCBI Taxonomy" id="2282167"/>
    <lineage>
        <taxon>Bacteria</taxon>
        <taxon>Bacillati</taxon>
        <taxon>Cyanobacteriota</taxon>
        <taxon>Cyanophyceae</taxon>
        <taxon>Oscillatoriophycideae</taxon>
        <taxon>Oscillatoriales</taxon>
        <taxon>Oscillatoriaceae</taxon>
        <taxon>Planktothricoides</taxon>
    </lineage>
</organism>
<name>A0A7C3VQ13_9CYAN</name>